<keyword evidence="3" id="KW-1185">Reference proteome</keyword>
<dbReference type="EMBL" id="LAVV01008629">
    <property type="protein sequence ID" value="KNZ52332.1"/>
    <property type="molecule type" value="Genomic_DNA"/>
</dbReference>
<organism evidence="2 3">
    <name type="scientific">Puccinia sorghi</name>
    <dbReference type="NCBI Taxonomy" id="27349"/>
    <lineage>
        <taxon>Eukaryota</taxon>
        <taxon>Fungi</taxon>
        <taxon>Dikarya</taxon>
        <taxon>Basidiomycota</taxon>
        <taxon>Pucciniomycotina</taxon>
        <taxon>Pucciniomycetes</taxon>
        <taxon>Pucciniales</taxon>
        <taxon>Pucciniaceae</taxon>
        <taxon>Puccinia</taxon>
    </lineage>
</organism>
<evidence type="ECO:0000313" key="3">
    <source>
        <dbReference type="Proteomes" id="UP000037035"/>
    </source>
</evidence>
<comment type="caution">
    <text evidence="2">The sequence shown here is derived from an EMBL/GenBank/DDBJ whole genome shotgun (WGS) entry which is preliminary data.</text>
</comment>
<evidence type="ECO:0000256" key="1">
    <source>
        <dbReference type="SAM" id="MobiDB-lite"/>
    </source>
</evidence>
<feature type="region of interest" description="Disordered" evidence="1">
    <location>
        <begin position="171"/>
        <end position="264"/>
    </location>
</feature>
<dbReference type="Proteomes" id="UP000037035">
    <property type="component" value="Unassembled WGS sequence"/>
</dbReference>
<feature type="region of interest" description="Disordered" evidence="1">
    <location>
        <begin position="122"/>
        <end position="142"/>
    </location>
</feature>
<dbReference type="STRING" id="27349.A0A0L6UVU0"/>
<name>A0A0L6UVU0_9BASI</name>
<accession>A0A0L6UVU0</accession>
<reference evidence="2 3" key="1">
    <citation type="submission" date="2015-08" db="EMBL/GenBank/DDBJ databases">
        <title>Next Generation Sequencing and Analysis of the Genome of Puccinia sorghi L Schw, the Causal Agent of Maize Common Rust.</title>
        <authorList>
            <person name="Rochi L."/>
            <person name="Burguener G."/>
            <person name="Darino M."/>
            <person name="Turjanski A."/>
            <person name="Kreff E."/>
            <person name="Dieguez M.J."/>
            <person name="Sacco F."/>
        </authorList>
    </citation>
    <scope>NUCLEOTIDE SEQUENCE [LARGE SCALE GENOMIC DNA]</scope>
    <source>
        <strain evidence="2 3">RO10H11247</strain>
    </source>
</reference>
<gene>
    <name evidence="2" type="ORF">VP01_3614g1</name>
</gene>
<dbReference type="VEuPathDB" id="FungiDB:VP01_3614g1"/>
<feature type="compositionally biased region" description="Pro residues" evidence="1">
    <location>
        <begin position="193"/>
        <end position="264"/>
    </location>
</feature>
<feature type="compositionally biased region" description="Polar residues" evidence="1">
    <location>
        <begin position="127"/>
        <end position="137"/>
    </location>
</feature>
<dbReference type="AlphaFoldDB" id="A0A0L6UVU0"/>
<proteinExistence type="predicted"/>
<evidence type="ECO:0000313" key="2">
    <source>
        <dbReference type="EMBL" id="KNZ52332.1"/>
    </source>
</evidence>
<sequence length="345" mass="36763">MCTVNVLPFYKYKTPALPPPTTRPFPPAAITNLTTNSPPPSSLTMCPAECVCCARLRQQSHPCSLHPGVCLAAAVRVTLPAETTTKANPVSDPAAKTPSLSRTLIWSLWAPALPPLLRQDPIRSRQHSPQPTAQDQMTPKPKWRNYTTAAKWKAALFAWALRHRVNVGQNADTNWFPQPPPQPAASRQASAPAPTPPAPPTPPPAPPSPPTPPTFLSPAPAPPTPPPAPTTPPPLPPATPSLIPIPSPTLPPPPPSTPPPPIASPCPVLSVPTAPGIPVLNSTSVNWSAYSSLPAPSLPTTVRKYSANYTVIPPLPFLIQLYSFPPLSEVFPRNQFYMPLPPPNN</sequence>
<protein>
    <submittedName>
        <fullName evidence="2">Uncharacterized protein</fullName>
    </submittedName>
</protein>